<feature type="transmembrane region" description="Helical" evidence="7">
    <location>
        <begin position="172"/>
        <end position="197"/>
    </location>
</feature>
<dbReference type="PANTHER" id="PTHR43744:SF12">
    <property type="entry name" value="ABC TRANSPORTER PERMEASE PROTEIN MG189-RELATED"/>
    <property type="match status" value="1"/>
</dbReference>
<comment type="similarity">
    <text evidence="7">Belongs to the binding-protein-dependent transport system permease family.</text>
</comment>
<feature type="transmembrane region" description="Helical" evidence="7">
    <location>
        <begin position="232"/>
        <end position="253"/>
    </location>
</feature>
<keyword evidence="5 7" id="KW-1133">Transmembrane helix</keyword>
<dbReference type="SUPFAM" id="SSF161098">
    <property type="entry name" value="MetI-like"/>
    <property type="match status" value="1"/>
</dbReference>
<evidence type="ECO:0000256" key="2">
    <source>
        <dbReference type="ARBA" id="ARBA00022448"/>
    </source>
</evidence>
<gene>
    <name evidence="9" type="ORF">EHS13_25820</name>
</gene>
<dbReference type="Proteomes" id="UP000426246">
    <property type="component" value="Chromosome"/>
</dbReference>
<protein>
    <submittedName>
        <fullName evidence="9">Carbohydrate ABC transporter permease</fullName>
    </submittedName>
</protein>
<feature type="transmembrane region" description="Helical" evidence="7">
    <location>
        <begin position="59"/>
        <end position="85"/>
    </location>
</feature>
<dbReference type="GO" id="GO:0005886">
    <property type="term" value="C:plasma membrane"/>
    <property type="evidence" value="ECO:0007669"/>
    <property type="project" value="UniProtKB-SubCell"/>
</dbReference>
<evidence type="ECO:0000313" key="9">
    <source>
        <dbReference type="EMBL" id="QGR00243.1"/>
    </source>
</evidence>
<sequence>MSILLIWAVFVIYPLVFSLFESLKDNKQFMNNKAWSLPQFPLLWGNYSDTWVRYEFGHYFVNSIVVTIGSMVLALILTSTTSYIMARYAFKGRGLIYYFYIASMTVPMMMLVIPMFFLFGDLHLSNSWFGLIVLYAIGSVPFGMFVLTGFFKSLPRELEESAVIDGATHYGVFFKVMLPLSLSGLITISIVNVVGFWNEYPFALMLISNPLKYTLPVGLNFMQGAMQYRTEFGPLFAGVTIASIPILIVYMFFQKYINEGITAGAVK</sequence>
<evidence type="ECO:0000256" key="5">
    <source>
        <dbReference type="ARBA" id="ARBA00022989"/>
    </source>
</evidence>
<dbReference type="PROSITE" id="PS50928">
    <property type="entry name" value="ABC_TM1"/>
    <property type="match status" value="1"/>
</dbReference>
<evidence type="ECO:0000313" key="10">
    <source>
        <dbReference type="Proteomes" id="UP000426246"/>
    </source>
</evidence>
<organism evidence="9 10">
    <name type="scientific">Paenibacillus psychroresistens</name>
    <dbReference type="NCBI Taxonomy" id="1778678"/>
    <lineage>
        <taxon>Bacteria</taxon>
        <taxon>Bacillati</taxon>
        <taxon>Bacillota</taxon>
        <taxon>Bacilli</taxon>
        <taxon>Bacillales</taxon>
        <taxon>Paenibacillaceae</taxon>
        <taxon>Paenibacillus</taxon>
    </lineage>
</organism>
<accession>A0A6B8RWI2</accession>
<dbReference type="EMBL" id="CP034235">
    <property type="protein sequence ID" value="QGR00243.1"/>
    <property type="molecule type" value="Genomic_DNA"/>
</dbReference>
<feature type="transmembrane region" description="Helical" evidence="7">
    <location>
        <begin position="97"/>
        <end position="117"/>
    </location>
</feature>
<comment type="subcellular location">
    <subcellularLocation>
        <location evidence="1 7">Cell membrane</location>
        <topology evidence="1 7">Multi-pass membrane protein</topology>
    </subcellularLocation>
</comment>
<name>A0A6B8RWI2_9BACL</name>
<keyword evidence="4 7" id="KW-0812">Transmembrane</keyword>
<proteinExistence type="inferred from homology"/>
<dbReference type="OrthoDB" id="187395at2"/>
<keyword evidence="2 7" id="KW-0813">Transport</keyword>
<evidence type="ECO:0000256" key="3">
    <source>
        <dbReference type="ARBA" id="ARBA00022475"/>
    </source>
</evidence>
<dbReference type="InterPro" id="IPR035906">
    <property type="entry name" value="MetI-like_sf"/>
</dbReference>
<feature type="transmembrane region" description="Helical" evidence="7">
    <location>
        <begin position="129"/>
        <end position="151"/>
    </location>
</feature>
<dbReference type="CDD" id="cd06261">
    <property type="entry name" value="TM_PBP2"/>
    <property type="match status" value="1"/>
</dbReference>
<dbReference type="AlphaFoldDB" id="A0A6B8RWI2"/>
<feature type="domain" description="ABC transmembrane type-1" evidence="8">
    <location>
        <begin position="60"/>
        <end position="253"/>
    </location>
</feature>
<dbReference type="PANTHER" id="PTHR43744">
    <property type="entry name" value="ABC TRANSPORTER PERMEASE PROTEIN MG189-RELATED-RELATED"/>
    <property type="match status" value="1"/>
</dbReference>
<evidence type="ECO:0000256" key="6">
    <source>
        <dbReference type="ARBA" id="ARBA00023136"/>
    </source>
</evidence>
<reference evidence="10" key="1">
    <citation type="submission" date="2018-11" db="EMBL/GenBank/DDBJ databases">
        <title>Complete genome sequence of Paenibacillus sp. ML311-T8.</title>
        <authorList>
            <person name="Nam Y.-D."/>
            <person name="Kang J."/>
            <person name="Chung W.-H."/>
            <person name="Park Y.S."/>
        </authorList>
    </citation>
    <scope>NUCLEOTIDE SEQUENCE [LARGE SCALE GENOMIC DNA]</scope>
    <source>
        <strain evidence="10">ML311-T8</strain>
    </source>
</reference>
<keyword evidence="6 7" id="KW-0472">Membrane</keyword>
<dbReference type="InterPro" id="IPR000515">
    <property type="entry name" value="MetI-like"/>
</dbReference>
<keyword evidence="10" id="KW-1185">Reference proteome</keyword>
<evidence type="ECO:0000256" key="7">
    <source>
        <dbReference type="RuleBase" id="RU363032"/>
    </source>
</evidence>
<evidence type="ECO:0000256" key="1">
    <source>
        <dbReference type="ARBA" id="ARBA00004651"/>
    </source>
</evidence>
<evidence type="ECO:0000256" key="4">
    <source>
        <dbReference type="ARBA" id="ARBA00022692"/>
    </source>
</evidence>
<dbReference type="GO" id="GO:0055085">
    <property type="term" value="P:transmembrane transport"/>
    <property type="evidence" value="ECO:0007669"/>
    <property type="project" value="InterPro"/>
</dbReference>
<dbReference type="KEGG" id="ppsc:EHS13_25820"/>
<keyword evidence="3" id="KW-1003">Cell membrane</keyword>
<evidence type="ECO:0000259" key="8">
    <source>
        <dbReference type="PROSITE" id="PS50928"/>
    </source>
</evidence>
<dbReference type="Gene3D" id="1.10.3720.10">
    <property type="entry name" value="MetI-like"/>
    <property type="match status" value="1"/>
</dbReference>
<dbReference type="Pfam" id="PF00528">
    <property type="entry name" value="BPD_transp_1"/>
    <property type="match status" value="1"/>
</dbReference>